<keyword evidence="14" id="KW-0175">Coiled coil</keyword>
<dbReference type="GO" id="GO:0046983">
    <property type="term" value="F:protein dimerization activity"/>
    <property type="evidence" value="ECO:0007669"/>
    <property type="project" value="InterPro"/>
</dbReference>
<evidence type="ECO:0000256" key="15">
    <source>
        <dbReference type="SAM" id="MobiDB-lite"/>
    </source>
</evidence>
<dbReference type="PANTHER" id="PTHR24421">
    <property type="entry name" value="NITRATE/NITRITE SENSOR PROTEIN NARX-RELATED"/>
    <property type="match status" value="1"/>
</dbReference>
<dbReference type="Gene3D" id="3.30.565.10">
    <property type="entry name" value="Histidine kinase-like ATPase, C-terminal domain"/>
    <property type="match status" value="1"/>
</dbReference>
<evidence type="ECO:0000313" key="19">
    <source>
        <dbReference type="Proteomes" id="UP000092578"/>
    </source>
</evidence>
<feature type="transmembrane region" description="Helical" evidence="16">
    <location>
        <begin position="12"/>
        <end position="30"/>
    </location>
</feature>
<dbReference type="Pfam" id="PF02518">
    <property type="entry name" value="HATPase_c"/>
    <property type="match status" value="1"/>
</dbReference>
<keyword evidence="5 13" id="KW-0808">Transferase</keyword>
<dbReference type="RefSeq" id="WP_065412360.1">
    <property type="nucleotide sequence ID" value="NZ_MAYT01000032.1"/>
</dbReference>
<keyword evidence="19" id="KW-1185">Reference proteome</keyword>
<evidence type="ECO:0000256" key="4">
    <source>
        <dbReference type="ARBA" id="ARBA00022553"/>
    </source>
</evidence>
<accession>A0A1B9AAQ1</accession>
<dbReference type="InterPro" id="IPR036890">
    <property type="entry name" value="HATPase_C_sf"/>
</dbReference>
<comment type="subcellular location">
    <subcellularLocation>
        <location evidence="2 13">Cell membrane</location>
        <topology evidence="2 13">Multi-pass membrane protein</topology>
    </subcellularLocation>
</comment>
<dbReference type="AlphaFoldDB" id="A0A1B9AAQ1"/>
<keyword evidence="12 13" id="KW-0472">Membrane</keyword>
<feature type="domain" description="Histidine kinase" evidence="17">
    <location>
        <begin position="149"/>
        <end position="342"/>
    </location>
</feature>
<dbReference type="PIRSF" id="PIRSF037431">
    <property type="entry name" value="STHK_LiaS"/>
    <property type="match status" value="1"/>
</dbReference>
<evidence type="ECO:0000256" key="9">
    <source>
        <dbReference type="ARBA" id="ARBA00022840"/>
    </source>
</evidence>
<evidence type="ECO:0000256" key="8">
    <source>
        <dbReference type="ARBA" id="ARBA00022777"/>
    </source>
</evidence>
<keyword evidence="11 13" id="KW-0902">Two-component regulatory system</keyword>
<evidence type="ECO:0000259" key="17">
    <source>
        <dbReference type="PROSITE" id="PS50109"/>
    </source>
</evidence>
<dbReference type="InterPro" id="IPR017202">
    <property type="entry name" value="LiaS/VraS"/>
</dbReference>
<dbReference type="InterPro" id="IPR050482">
    <property type="entry name" value="Sensor_HK_TwoCompSys"/>
</dbReference>
<dbReference type="EC" id="2.7.13.3" evidence="13"/>
<feature type="coiled-coil region" evidence="14">
    <location>
        <begin position="103"/>
        <end position="137"/>
    </location>
</feature>
<evidence type="ECO:0000256" key="11">
    <source>
        <dbReference type="ARBA" id="ARBA00023012"/>
    </source>
</evidence>
<evidence type="ECO:0000256" key="10">
    <source>
        <dbReference type="ARBA" id="ARBA00022989"/>
    </source>
</evidence>
<evidence type="ECO:0000256" key="14">
    <source>
        <dbReference type="SAM" id="Coils"/>
    </source>
</evidence>
<dbReference type="InterPro" id="IPR011712">
    <property type="entry name" value="Sig_transdc_His_kin_sub3_dim/P"/>
</dbReference>
<evidence type="ECO:0000256" key="12">
    <source>
        <dbReference type="ARBA" id="ARBA00023136"/>
    </source>
</evidence>
<dbReference type="EMBL" id="MAYT01000032">
    <property type="protein sequence ID" value="OCA80917.1"/>
    <property type="molecule type" value="Genomic_DNA"/>
</dbReference>
<dbReference type="InterPro" id="IPR005467">
    <property type="entry name" value="His_kinase_dom"/>
</dbReference>
<comment type="caution">
    <text evidence="18">The sequence shown here is derived from an EMBL/GenBank/DDBJ whole genome shotgun (WGS) entry which is preliminary data.</text>
</comment>
<evidence type="ECO:0000256" key="5">
    <source>
        <dbReference type="ARBA" id="ARBA00022679"/>
    </source>
</evidence>
<dbReference type="GO" id="GO:0005886">
    <property type="term" value="C:plasma membrane"/>
    <property type="evidence" value="ECO:0007669"/>
    <property type="project" value="UniProtKB-SubCell"/>
</dbReference>
<dbReference type="SMART" id="SM00387">
    <property type="entry name" value="HATPase_c"/>
    <property type="match status" value="1"/>
</dbReference>
<feature type="transmembrane region" description="Helical" evidence="16">
    <location>
        <begin position="50"/>
        <end position="69"/>
    </location>
</feature>
<dbReference type="Proteomes" id="UP000092578">
    <property type="component" value="Unassembled WGS sequence"/>
</dbReference>
<dbReference type="CDD" id="cd16917">
    <property type="entry name" value="HATPase_UhpB-NarQ-NarX-like"/>
    <property type="match status" value="1"/>
</dbReference>
<evidence type="ECO:0000256" key="6">
    <source>
        <dbReference type="ARBA" id="ARBA00022692"/>
    </source>
</evidence>
<keyword evidence="6 16" id="KW-0812">Transmembrane</keyword>
<feature type="region of interest" description="Disordered" evidence="15">
    <location>
        <begin position="338"/>
        <end position="361"/>
    </location>
</feature>
<dbReference type="SUPFAM" id="SSF55874">
    <property type="entry name" value="ATPase domain of HSP90 chaperone/DNA topoisomerase II/histidine kinase"/>
    <property type="match status" value="1"/>
</dbReference>
<evidence type="ECO:0000256" key="1">
    <source>
        <dbReference type="ARBA" id="ARBA00000085"/>
    </source>
</evidence>
<dbReference type="Gene3D" id="1.20.5.1930">
    <property type="match status" value="1"/>
</dbReference>
<gene>
    <name evidence="18" type="ORF">A8F95_17590</name>
</gene>
<evidence type="ECO:0000256" key="7">
    <source>
        <dbReference type="ARBA" id="ARBA00022741"/>
    </source>
</evidence>
<dbReference type="PANTHER" id="PTHR24421:SF37">
    <property type="entry name" value="SENSOR HISTIDINE KINASE NARS"/>
    <property type="match status" value="1"/>
</dbReference>
<sequence length="361" mass="41129">MNIFAKQIRQVFLAVLFVSGVLIAAFEMSFPHPTWRDYFEQRLFDLPLAVFIAAVAVGTAFLFGALYGWGQWMSLKTLDQRLDSLISGKEAEEKDRNMLSADFSNIEQKFQQLERVVAEQKQAARRLAREKAESQETLIQEMVSQERQRLARELHDSVSQQLFAASMMMSAINENRDSAPSMETKQLAMVEEMIQQSQLEMRALLLHLRPVPLNGKSLKEGIDDLLVELTQKVPLAIHWTTEDISMDRAMEDHLFRIVQESISNTLRHAKASRLDVLNVWRNGFVILRISDDGVGFDPEQTKMGSYGLQNMHERAIEIGGTLKIVSLPAQGTKLEVKVPLSQQHPDQTQTEKSEEKVEMNE</sequence>
<evidence type="ECO:0000256" key="3">
    <source>
        <dbReference type="ARBA" id="ARBA00022475"/>
    </source>
</evidence>
<evidence type="ECO:0000256" key="16">
    <source>
        <dbReference type="SAM" id="Phobius"/>
    </source>
</evidence>
<keyword evidence="9 13" id="KW-0067">ATP-binding</keyword>
<dbReference type="Pfam" id="PF07730">
    <property type="entry name" value="HisKA_3"/>
    <property type="match status" value="1"/>
</dbReference>
<keyword evidence="8 13" id="KW-0418">Kinase</keyword>
<keyword evidence="10 16" id="KW-1133">Transmembrane helix</keyword>
<comment type="catalytic activity">
    <reaction evidence="1 13">
        <text>ATP + protein L-histidine = ADP + protein N-phospho-L-histidine.</text>
        <dbReference type="EC" id="2.7.13.3"/>
    </reaction>
</comment>
<keyword evidence="3 13" id="KW-1003">Cell membrane</keyword>
<dbReference type="GO" id="GO:0005524">
    <property type="term" value="F:ATP binding"/>
    <property type="evidence" value="ECO:0007669"/>
    <property type="project" value="UniProtKB-UniRule"/>
</dbReference>
<protein>
    <recommendedName>
        <fullName evidence="13">Sensor histidine kinase</fullName>
        <ecNumber evidence="13">2.7.13.3</ecNumber>
    </recommendedName>
</protein>
<organism evidence="18 19">
    <name type="scientific">Pseudobacillus wudalianchiensis</name>
    <dbReference type="NCBI Taxonomy" id="1743143"/>
    <lineage>
        <taxon>Bacteria</taxon>
        <taxon>Bacillati</taxon>
        <taxon>Bacillota</taxon>
        <taxon>Bacilli</taxon>
        <taxon>Bacillales</taxon>
        <taxon>Bacillaceae</taxon>
        <taxon>Pseudobacillus</taxon>
    </lineage>
</organism>
<evidence type="ECO:0000256" key="13">
    <source>
        <dbReference type="PIRNR" id="PIRNR037431"/>
    </source>
</evidence>
<feature type="compositionally biased region" description="Basic and acidic residues" evidence="15">
    <location>
        <begin position="349"/>
        <end position="361"/>
    </location>
</feature>
<reference evidence="19" key="1">
    <citation type="submission" date="2016-05" db="EMBL/GenBank/DDBJ databases">
        <authorList>
            <person name="Liu B."/>
            <person name="Wang J."/>
            <person name="Zhu Y."/>
            <person name="Liu G."/>
            <person name="Chen Q."/>
            <person name="Chen Z."/>
            <person name="Lan J."/>
            <person name="Che J."/>
            <person name="Ge C."/>
            <person name="Shi H."/>
            <person name="Pan Z."/>
            <person name="Liu X."/>
        </authorList>
    </citation>
    <scope>NUCLEOTIDE SEQUENCE [LARGE SCALE GENOMIC DNA]</scope>
    <source>
        <strain evidence="19">FJAT-27215</strain>
    </source>
</reference>
<keyword evidence="4" id="KW-0597">Phosphoprotein</keyword>
<dbReference type="GO" id="GO:0000155">
    <property type="term" value="F:phosphorelay sensor kinase activity"/>
    <property type="evidence" value="ECO:0007669"/>
    <property type="project" value="UniProtKB-UniRule"/>
</dbReference>
<keyword evidence="7 13" id="KW-0547">Nucleotide-binding</keyword>
<proteinExistence type="predicted"/>
<dbReference type="PROSITE" id="PS50109">
    <property type="entry name" value="HIS_KIN"/>
    <property type="match status" value="1"/>
</dbReference>
<name>A0A1B9AAQ1_9BACI</name>
<evidence type="ECO:0000256" key="2">
    <source>
        <dbReference type="ARBA" id="ARBA00004651"/>
    </source>
</evidence>
<evidence type="ECO:0000313" key="18">
    <source>
        <dbReference type="EMBL" id="OCA80917.1"/>
    </source>
</evidence>
<dbReference type="InterPro" id="IPR003594">
    <property type="entry name" value="HATPase_dom"/>
</dbReference>